<keyword evidence="3 9" id="KW-0813">Transport</keyword>
<dbReference type="RefSeq" id="WP_367879930.1">
    <property type="nucleotide sequence ID" value="NZ_JBFNXX010000038.1"/>
</dbReference>
<keyword evidence="5 9" id="KW-0997">Cell inner membrane</keyword>
<evidence type="ECO:0000313" key="13">
    <source>
        <dbReference type="EMBL" id="MEW9922232.1"/>
    </source>
</evidence>
<evidence type="ECO:0000256" key="6">
    <source>
        <dbReference type="ARBA" id="ARBA00022692"/>
    </source>
</evidence>
<accession>A0ABV3RUP5</accession>
<dbReference type="Proteomes" id="UP001556098">
    <property type="component" value="Unassembled WGS sequence"/>
</dbReference>
<sequence>MFQTGHDNEFANDITAAALTDKSNSHWRLLFVLIAGIGGFLAWAYTFEIEEVTRGPGRVIPSSQIQVVQSLEGGIVRSIDIHEGATVEAGQVLMHLDDTGFSAQLGELLEKESALLAEKSRLEAEAALAGHFSFPEGLESRNSLATTAEREVFLSRRTQLDQELSVLQNRLAQRRAERAELEALREKIATRLAPLDEEIALTEELASRGAVPRIELLRLKSQRGELTGDLIIANASEPRVIASIHEAETQIQAARASYVSSARERLARLQVELAVVQEGLRAAKDRVTRTAVRAPTKGVVNTLNVSTIGAVVQPGAALAEIVPADDRLLVEVDIRPQDVAFIRPGEQANVKITAYDYLVYGSLLGRVARIGADTIENAQGDQFFRIVVETEKAHLGSDEKPLQIIPGMVASVDIQTGRKTVLSYLGKPVLRASAEALRER</sequence>
<organism evidence="13 14">
    <name type="scientific">Sulfitobacter sediminis</name>
    <dbReference type="NCBI Taxonomy" id="3234186"/>
    <lineage>
        <taxon>Bacteria</taxon>
        <taxon>Pseudomonadati</taxon>
        <taxon>Pseudomonadota</taxon>
        <taxon>Alphaproteobacteria</taxon>
        <taxon>Rhodobacterales</taxon>
        <taxon>Roseobacteraceae</taxon>
        <taxon>Sulfitobacter</taxon>
    </lineage>
</organism>
<dbReference type="InterPro" id="IPR050739">
    <property type="entry name" value="MFP"/>
</dbReference>
<evidence type="ECO:0000256" key="4">
    <source>
        <dbReference type="ARBA" id="ARBA00022475"/>
    </source>
</evidence>
<keyword evidence="7 9" id="KW-1133">Transmembrane helix</keyword>
<evidence type="ECO:0000256" key="1">
    <source>
        <dbReference type="ARBA" id="ARBA00004377"/>
    </source>
</evidence>
<evidence type="ECO:0000256" key="10">
    <source>
        <dbReference type="SAM" id="Coils"/>
    </source>
</evidence>
<protein>
    <recommendedName>
        <fullName evidence="9">Membrane fusion protein (MFP) family protein</fullName>
    </recommendedName>
</protein>
<reference evidence="13 14" key="1">
    <citation type="submission" date="2024-07" db="EMBL/GenBank/DDBJ databases">
        <title>Marimonas sp.nov., isolated from tidal-flat sediment.</title>
        <authorList>
            <person name="Jayan J.N."/>
            <person name="Lee S.S."/>
        </authorList>
    </citation>
    <scope>NUCLEOTIDE SEQUENCE [LARGE SCALE GENOMIC DNA]</scope>
    <source>
        <strain evidence="13 14">MJW-29</strain>
    </source>
</reference>
<evidence type="ECO:0000256" key="2">
    <source>
        <dbReference type="ARBA" id="ARBA00009477"/>
    </source>
</evidence>
<evidence type="ECO:0000259" key="12">
    <source>
        <dbReference type="Pfam" id="PF26002"/>
    </source>
</evidence>
<feature type="domain" description="AprE-like beta-barrel" evidence="12">
    <location>
        <begin position="328"/>
        <end position="417"/>
    </location>
</feature>
<dbReference type="Gene3D" id="2.40.50.100">
    <property type="match status" value="1"/>
</dbReference>
<dbReference type="InterPro" id="IPR010129">
    <property type="entry name" value="T1SS_HlyD"/>
</dbReference>
<dbReference type="InterPro" id="IPR058982">
    <property type="entry name" value="Beta-barrel_AprE"/>
</dbReference>
<evidence type="ECO:0000313" key="14">
    <source>
        <dbReference type="Proteomes" id="UP001556098"/>
    </source>
</evidence>
<dbReference type="Gene3D" id="2.40.30.170">
    <property type="match status" value="1"/>
</dbReference>
<gene>
    <name evidence="13" type="ORF">AB2B41_21755</name>
</gene>
<comment type="caution">
    <text evidence="13">The sequence shown here is derived from an EMBL/GenBank/DDBJ whole genome shotgun (WGS) entry which is preliminary data.</text>
</comment>
<dbReference type="NCBIfam" id="TIGR01843">
    <property type="entry name" value="type_I_hlyD"/>
    <property type="match status" value="1"/>
</dbReference>
<feature type="domain" description="AprE-like long alpha-helical hairpin" evidence="11">
    <location>
        <begin position="102"/>
        <end position="286"/>
    </location>
</feature>
<comment type="similarity">
    <text evidence="2 9">Belongs to the membrane fusion protein (MFP) (TC 8.A.1) family.</text>
</comment>
<dbReference type="PRINTS" id="PR01490">
    <property type="entry name" value="RTXTOXIND"/>
</dbReference>
<comment type="subcellular location">
    <subcellularLocation>
        <location evidence="1 9">Cell inner membrane</location>
        <topology evidence="1 9">Single-pass membrane protein</topology>
    </subcellularLocation>
</comment>
<evidence type="ECO:0000256" key="7">
    <source>
        <dbReference type="ARBA" id="ARBA00022989"/>
    </source>
</evidence>
<keyword evidence="14" id="KW-1185">Reference proteome</keyword>
<name>A0ABV3RUP5_9RHOB</name>
<dbReference type="Pfam" id="PF26002">
    <property type="entry name" value="Beta-barrel_AprE"/>
    <property type="match status" value="1"/>
</dbReference>
<keyword evidence="4 9" id="KW-1003">Cell membrane</keyword>
<dbReference type="Pfam" id="PF25994">
    <property type="entry name" value="HH_AprE"/>
    <property type="match status" value="1"/>
</dbReference>
<feature type="coiled-coil region" evidence="10">
    <location>
        <begin position="157"/>
        <end position="187"/>
    </location>
</feature>
<keyword evidence="10" id="KW-0175">Coiled coil</keyword>
<keyword evidence="6 9" id="KW-0812">Transmembrane</keyword>
<dbReference type="InterPro" id="IPR058781">
    <property type="entry name" value="HH_AprE-like"/>
</dbReference>
<evidence type="ECO:0000256" key="3">
    <source>
        <dbReference type="ARBA" id="ARBA00022448"/>
    </source>
</evidence>
<dbReference type="Gene3D" id="1.10.287.470">
    <property type="entry name" value="Helix hairpin bin"/>
    <property type="match status" value="1"/>
</dbReference>
<feature type="transmembrane region" description="Helical" evidence="9">
    <location>
        <begin position="29"/>
        <end position="47"/>
    </location>
</feature>
<evidence type="ECO:0000256" key="9">
    <source>
        <dbReference type="RuleBase" id="RU365093"/>
    </source>
</evidence>
<keyword evidence="8 9" id="KW-0472">Membrane</keyword>
<evidence type="ECO:0000256" key="8">
    <source>
        <dbReference type="ARBA" id="ARBA00023136"/>
    </source>
</evidence>
<dbReference type="PANTHER" id="PTHR30386:SF26">
    <property type="entry name" value="TRANSPORT PROTEIN COMB"/>
    <property type="match status" value="1"/>
</dbReference>
<evidence type="ECO:0000259" key="11">
    <source>
        <dbReference type="Pfam" id="PF25994"/>
    </source>
</evidence>
<evidence type="ECO:0000256" key="5">
    <source>
        <dbReference type="ARBA" id="ARBA00022519"/>
    </source>
</evidence>
<dbReference type="EMBL" id="JBFNXX010000038">
    <property type="protein sequence ID" value="MEW9922232.1"/>
    <property type="molecule type" value="Genomic_DNA"/>
</dbReference>
<dbReference type="PANTHER" id="PTHR30386">
    <property type="entry name" value="MEMBRANE FUSION SUBUNIT OF EMRAB-TOLC MULTIDRUG EFFLUX PUMP"/>
    <property type="match status" value="1"/>
</dbReference>
<proteinExistence type="inferred from homology"/>